<dbReference type="EMBL" id="AE004437">
    <property type="protein sequence ID" value="AAG20425.1"/>
    <property type="molecule type" value="Genomic_DNA"/>
</dbReference>
<feature type="region of interest" description="Disordered" evidence="1">
    <location>
        <begin position="234"/>
        <end position="254"/>
    </location>
</feature>
<protein>
    <recommendedName>
        <fullName evidence="4">Conditioned medium-induced protein 4</fullName>
    </recommendedName>
</protein>
<dbReference type="PATRIC" id="fig|64091.14.peg.1790"/>
<name>Q9HMZ6_HALSA</name>
<dbReference type="AlphaFoldDB" id="Q9HMZ6"/>
<evidence type="ECO:0008006" key="4">
    <source>
        <dbReference type="Google" id="ProtNLM"/>
    </source>
</evidence>
<reference evidence="2 3" key="1">
    <citation type="journal article" date="2000" name="Proc. Natl. Acad. Sci. U.S.A.">
        <title>Genome sequence of Halobacterium species NRC-1.</title>
        <authorList>
            <person name="Ng W.V."/>
            <person name="Kennedy S.P."/>
            <person name="Mahairas G.G."/>
            <person name="Berquist B."/>
            <person name="Pan M."/>
            <person name="Shukla H.D."/>
            <person name="Lasky S.R."/>
            <person name="Baliga N.S."/>
            <person name="Thorsson V."/>
            <person name="Sbrogna J."/>
            <person name="Swartzell S."/>
            <person name="Weir D."/>
            <person name="Hall J."/>
            <person name="Dahl T.A."/>
            <person name="Welti R."/>
            <person name="Goo Y.A."/>
            <person name="Leithauser B."/>
            <person name="Keller K."/>
            <person name="Cruz R."/>
            <person name="Danson M.J."/>
            <person name="Hough D.W."/>
            <person name="Maddocks D.G."/>
            <person name="Jablonski P.E."/>
            <person name="Krebs M.P."/>
            <person name="Angevine C.M."/>
            <person name="Dale H."/>
            <person name="Isenbarger T.A."/>
            <person name="Peck R.F."/>
            <person name="Pohlschroder M."/>
            <person name="Spudich J.L."/>
            <person name="Jung K.W."/>
            <person name="Alam M."/>
            <person name="Freitas T."/>
            <person name="Hou S."/>
            <person name="Daniels C.J."/>
            <person name="Dennis P.P."/>
            <person name="Omer A.D."/>
            <person name="Ebhardt H."/>
            <person name="Lowe T.M."/>
            <person name="Liang P."/>
            <person name="Riley M."/>
            <person name="Hood L."/>
            <person name="DasSarma S."/>
        </authorList>
    </citation>
    <scope>NUCLEOTIDE SEQUENCE [LARGE SCALE GENOMIC DNA]</scope>
    <source>
        <strain evidence="3">ATCC 700922 / JCM 11081 / NRC-1</strain>
    </source>
</reference>
<sequence>MFSTVWSPTSSTPSVSVCMLAFRVSSTVFKRLVYDGAGSQQTFHHGHTDSHSTPMDEKTEELRDIFQSVTDDDTITESQADTHGSLTAEPAVEETLRDTITTMRDRLAFHTDLDTATLVTVVRQFYAGDADDAIAAAADIDARTVRYARLDLHLVRDDDADTPLPLDAVRDAVADPTDPDPDAVADALDAAPEDAAAACDVLRAKTAIQRSNDRYRAEFENVLRDRALTERLTATVHEDGLDDATDGQETDVDL</sequence>
<feature type="compositionally biased region" description="Acidic residues" evidence="1">
    <location>
        <begin position="240"/>
        <end position="254"/>
    </location>
</feature>
<dbReference type="STRING" id="64091.VNG_2315H"/>
<evidence type="ECO:0000256" key="1">
    <source>
        <dbReference type="SAM" id="MobiDB-lite"/>
    </source>
</evidence>
<dbReference type="Proteomes" id="UP000000554">
    <property type="component" value="Chromosome"/>
</dbReference>
<evidence type="ECO:0000313" key="2">
    <source>
        <dbReference type="EMBL" id="AAG20425.1"/>
    </source>
</evidence>
<organism evidence="2 3">
    <name type="scientific">Halobacterium salinarum (strain ATCC 700922 / JCM 11081 / NRC-1)</name>
    <name type="common">Halobacterium halobium</name>
    <dbReference type="NCBI Taxonomy" id="64091"/>
    <lineage>
        <taxon>Archaea</taxon>
        <taxon>Methanobacteriati</taxon>
        <taxon>Methanobacteriota</taxon>
        <taxon>Stenosarchaea group</taxon>
        <taxon>Halobacteria</taxon>
        <taxon>Halobacteriales</taxon>
        <taxon>Halobacteriaceae</taxon>
        <taxon>Halobacterium</taxon>
        <taxon>Halobacterium salinarum NRC-34001</taxon>
    </lineage>
</organism>
<dbReference type="PIR" id="E84382">
    <property type="entry name" value="E84382"/>
</dbReference>
<dbReference type="InParanoid" id="Q9HMZ6"/>
<accession>Q9HMZ6</accession>
<gene>
    <name evidence="2" type="ordered locus">VNG_2315H</name>
</gene>
<dbReference type="PaxDb" id="64091-VNG_2315H"/>
<proteinExistence type="predicted"/>
<dbReference type="HOGENOM" id="CLU_095571_0_0_2"/>
<evidence type="ECO:0000313" key="3">
    <source>
        <dbReference type="Proteomes" id="UP000000554"/>
    </source>
</evidence>
<dbReference type="KEGG" id="hal:VNG_2315H"/>
<keyword evidence="3" id="KW-1185">Reference proteome</keyword>